<dbReference type="GeneID" id="115711624"/>
<dbReference type="Proteomes" id="UP000525078">
    <property type="component" value="Unassembled WGS sequence"/>
</dbReference>
<dbReference type="RefSeq" id="XP_030495860.1">
    <property type="nucleotide sequence ID" value="XM_030640000.2"/>
</dbReference>
<reference evidence="3" key="3">
    <citation type="submission" date="2021-03" db="UniProtKB">
        <authorList>
            <consortium name="EnsemblPlants"/>
        </authorList>
    </citation>
    <scope>IDENTIFICATION</scope>
</reference>
<organism evidence="2 4">
    <name type="scientific">Cannabis sativa</name>
    <name type="common">Hemp</name>
    <name type="synonym">Marijuana</name>
    <dbReference type="NCBI Taxonomy" id="3483"/>
    <lineage>
        <taxon>Eukaryota</taxon>
        <taxon>Viridiplantae</taxon>
        <taxon>Streptophyta</taxon>
        <taxon>Embryophyta</taxon>
        <taxon>Tracheophyta</taxon>
        <taxon>Spermatophyta</taxon>
        <taxon>Magnoliopsida</taxon>
        <taxon>eudicotyledons</taxon>
        <taxon>Gunneridae</taxon>
        <taxon>Pentapetalae</taxon>
        <taxon>rosids</taxon>
        <taxon>fabids</taxon>
        <taxon>Rosales</taxon>
        <taxon>Cannabaceae</taxon>
        <taxon>Cannabis</taxon>
    </lineage>
</organism>
<protein>
    <recommendedName>
        <fullName evidence="1">DM2 domain-containing protein</fullName>
    </recommendedName>
</protein>
<dbReference type="AlphaFoldDB" id="A0A7J6FJX0"/>
<reference evidence="3 5" key="1">
    <citation type="submission" date="2018-11" db="EMBL/GenBank/DDBJ databases">
        <authorList>
            <person name="Grassa J C."/>
        </authorList>
    </citation>
    <scope>NUCLEOTIDE SEQUENCE [LARGE SCALE GENOMIC DNA]</scope>
</reference>
<proteinExistence type="predicted"/>
<dbReference type="OrthoDB" id="10251073at2759"/>
<evidence type="ECO:0000313" key="5">
    <source>
        <dbReference type="Proteomes" id="UP000596661"/>
    </source>
</evidence>
<dbReference type="CDD" id="cd10567">
    <property type="entry name" value="SWIB-MDM2_like"/>
    <property type="match status" value="1"/>
</dbReference>
<name>A0A7J6FJX0_CANSA</name>
<dbReference type="InterPro" id="IPR003121">
    <property type="entry name" value="SWIB_MDM2_domain"/>
</dbReference>
<evidence type="ECO:0000313" key="2">
    <source>
        <dbReference type="EMBL" id="KAF4370996.1"/>
    </source>
</evidence>
<dbReference type="OMA" id="TAVKKIW"/>
<evidence type="ECO:0000313" key="3">
    <source>
        <dbReference type="EnsemblPlants" id="cds.evm.model.03.934"/>
    </source>
</evidence>
<feature type="domain" description="DM2" evidence="1">
    <location>
        <begin position="42"/>
        <end position="120"/>
    </location>
</feature>
<dbReference type="EnsemblPlants" id="evm.model.03.934">
    <property type="protein sequence ID" value="cds.evm.model.03.934"/>
    <property type="gene ID" value="evm.TU.03.934"/>
</dbReference>
<accession>A0A7J6FJX0</accession>
<evidence type="ECO:0000259" key="1">
    <source>
        <dbReference type="PROSITE" id="PS51925"/>
    </source>
</evidence>
<dbReference type="Gene3D" id="1.10.245.10">
    <property type="entry name" value="SWIB/MDM2 domain"/>
    <property type="match status" value="1"/>
</dbReference>
<reference evidence="2 4" key="2">
    <citation type="journal article" date="2020" name="bioRxiv">
        <title>Sequence and annotation of 42 cannabis genomes reveals extensive copy number variation in cannabinoid synthesis and pathogen resistance genes.</title>
        <authorList>
            <person name="Mckernan K.J."/>
            <person name="Helbert Y."/>
            <person name="Kane L.T."/>
            <person name="Ebling H."/>
            <person name="Zhang L."/>
            <person name="Liu B."/>
            <person name="Eaton Z."/>
            <person name="Mclaughlin S."/>
            <person name="Kingan S."/>
            <person name="Baybayan P."/>
            <person name="Concepcion G."/>
            <person name="Jordan M."/>
            <person name="Riva A."/>
            <person name="Barbazuk W."/>
            <person name="Harkins T."/>
        </authorList>
    </citation>
    <scope>NUCLEOTIDE SEQUENCE [LARGE SCALE GENOMIC DNA]</scope>
    <source>
        <strain evidence="4">cv. Jamaican Lion 4</strain>
        <strain evidence="2">Mother</strain>
        <tissue evidence="2">Leaf</tissue>
    </source>
</reference>
<dbReference type="Pfam" id="PF02201">
    <property type="entry name" value="SWIB"/>
    <property type="match status" value="1"/>
</dbReference>
<dbReference type="SUPFAM" id="SSF47592">
    <property type="entry name" value="SWIB/MDM2 domain"/>
    <property type="match status" value="1"/>
</dbReference>
<dbReference type="InterPro" id="IPR019835">
    <property type="entry name" value="SWIB_domain"/>
</dbReference>
<dbReference type="Gramene" id="evm.model.03.934">
    <property type="protein sequence ID" value="cds.evm.model.03.934"/>
    <property type="gene ID" value="evm.TU.03.934"/>
</dbReference>
<keyword evidence="5" id="KW-1185">Reference proteome</keyword>
<dbReference type="SMART" id="SM00151">
    <property type="entry name" value="SWIB"/>
    <property type="match status" value="1"/>
</dbReference>
<evidence type="ECO:0000313" key="4">
    <source>
        <dbReference type="Proteomes" id="UP000525078"/>
    </source>
</evidence>
<sequence length="122" mass="13107">MAARTLGGRCRMLMAAAKEAALKTASSPASATAPKPARSNVGLMKLVPVSTELGSFLGSKEASRSDAVKKVWEYVKLHDLQNPANKKEIFCDEKLKTIFAGKDKVGFGEIARLLSLHFVKSS</sequence>
<dbReference type="PROSITE" id="PS51925">
    <property type="entry name" value="SWIB_MDM2"/>
    <property type="match status" value="1"/>
</dbReference>
<accession>A0A803PB18</accession>
<gene>
    <name evidence="3" type="primary">LOC115711624</name>
    <name evidence="2" type="ORF">F8388_002889</name>
</gene>
<dbReference type="PANTHER" id="PTHR13844">
    <property type="entry name" value="SWI/SNF-RELATED MATRIX-ASSOCIATED ACTIN-DEPENDENT REGULATOR OF CHROMATIN SUBFAMILY D"/>
    <property type="match status" value="1"/>
</dbReference>
<dbReference type="EMBL" id="UZAU01000270">
    <property type="status" value="NOT_ANNOTATED_CDS"/>
    <property type="molecule type" value="Genomic_DNA"/>
</dbReference>
<dbReference type="Proteomes" id="UP000596661">
    <property type="component" value="Chromosome 3"/>
</dbReference>
<dbReference type="EMBL" id="JAATIP010000114">
    <property type="protein sequence ID" value="KAF4370996.1"/>
    <property type="molecule type" value="Genomic_DNA"/>
</dbReference>
<dbReference type="InterPro" id="IPR036885">
    <property type="entry name" value="SWIB_MDM2_dom_sf"/>
</dbReference>